<evidence type="ECO:0000256" key="1">
    <source>
        <dbReference type="SAM" id="SignalP"/>
    </source>
</evidence>
<dbReference type="OrthoDB" id="4307068at2"/>
<feature type="signal peptide" evidence="1">
    <location>
        <begin position="1"/>
        <end position="23"/>
    </location>
</feature>
<organism evidence="2 3">
    <name type="scientific">Streptomyces cahuitamycinicus</name>
    <dbReference type="NCBI Taxonomy" id="2070367"/>
    <lineage>
        <taxon>Bacteria</taxon>
        <taxon>Bacillati</taxon>
        <taxon>Actinomycetota</taxon>
        <taxon>Actinomycetes</taxon>
        <taxon>Kitasatosporales</taxon>
        <taxon>Streptomycetaceae</taxon>
        <taxon>Streptomyces</taxon>
    </lineage>
</organism>
<proteinExistence type="predicted"/>
<dbReference type="Proteomes" id="UP000235943">
    <property type="component" value="Unassembled WGS sequence"/>
</dbReference>
<dbReference type="AlphaFoldDB" id="A0A2N8TWW9"/>
<accession>A0A2N8TWW9</accession>
<keyword evidence="3" id="KW-1185">Reference proteome</keyword>
<sequence>MNTQPKRSVCILLVSLLSMSLLAGCGNDQRTDDGHASDQSLRMQEERARQVADAWRASAAAAAWAQGYYPMADAVQKPESGWRSKADERAYETKNFVLGGDLPSTAAALGKVDWGKRKDLTRPLIGAKKAYQSFALNRSDGPQLTVTGARLGTTTIMTSRGSATVPAWLFTLESYDTPLKRVAVTPSKLPKPPIGQARQGATGGLRSIARLAGTAADGRSLSVKATHGSCDDGPIVKALETDESVVLYASIKGAESGTCPADMIEQNVRVELSQPIGDRLLLDALTGRPVPFGDPKGAAPSWT</sequence>
<protein>
    <recommendedName>
        <fullName evidence="4">Lipoprotein</fullName>
    </recommendedName>
</protein>
<keyword evidence="1" id="KW-0732">Signal</keyword>
<evidence type="ECO:0000313" key="2">
    <source>
        <dbReference type="EMBL" id="PNG23501.1"/>
    </source>
</evidence>
<feature type="chain" id="PRO_5039399680" description="Lipoprotein" evidence="1">
    <location>
        <begin position="24"/>
        <end position="303"/>
    </location>
</feature>
<evidence type="ECO:0008006" key="4">
    <source>
        <dbReference type="Google" id="ProtNLM"/>
    </source>
</evidence>
<dbReference type="PROSITE" id="PS51257">
    <property type="entry name" value="PROKAR_LIPOPROTEIN"/>
    <property type="match status" value="1"/>
</dbReference>
<comment type="caution">
    <text evidence="2">The sequence shown here is derived from an EMBL/GenBank/DDBJ whole genome shotgun (WGS) entry which is preliminary data.</text>
</comment>
<name>A0A2N8TWW9_9ACTN</name>
<gene>
    <name evidence="2" type="ORF">C1J00_03800</name>
</gene>
<evidence type="ECO:0000313" key="3">
    <source>
        <dbReference type="Proteomes" id="UP000235943"/>
    </source>
</evidence>
<dbReference type="EMBL" id="POUC01000014">
    <property type="protein sequence ID" value="PNG23501.1"/>
    <property type="molecule type" value="Genomic_DNA"/>
</dbReference>
<reference evidence="2 3" key="1">
    <citation type="submission" date="2018-01" db="EMBL/GenBank/DDBJ databases">
        <title>Draft genome sequence of Streptomyces sp. 13K301.</title>
        <authorList>
            <person name="Sahin N."/>
            <person name="Saygin H."/>
            <person name="Ay H."/>
        </authorList>
    </citation>
    <scope>NUCLEOTIDE SEQUENCE [LARGE SCALE GENOMIC DNA]</scope>
    <source>
        <strain evidence="2 3">13K301</strain>
    </source>
</reference>